<dbReference type="EMBL" id="QXFV01010607">
    <property type="protein sequence ID" value="KAE8953528.1"/>
    <property type="molecule type" value="Genomic_DNA"/>
</dbReference>
<gene>
    <name evidence="2" type="ORF">PR001_g32845</name>
    <name evidence="1" type="ORF">PR002_g32492</name>
</gene>
<accession>A0A6A3G3H4</accession>
<proteinExistence type="predicted"/>
<organism evidence="1 4">
    <name type="scientific">Phytophthora rubi</name>
    <dbReference type="NCBI Taxonomy" id="129364"/>
    <lineage>
        <taxon>Eukaryota</taxon>
        <taxon>Sar</taxon>
        <taxon>Stramenopiles</taxon>
        <taxon>Oomycota</taxon>
        <taxon>Peronosporomycetes</taxon>
        <taxon>Peronosporales</taxon>
        <taxon>Peronosporaceae</taxon>
        <taxon>Phytophthora</taxon>
    </lineage>
</organism>
<evidence type="ECO:0000313" key="4">
    <source>
        <dbReference type="Proteomes" id="UP000435112"/>
    </source>
</evidence>
<sequence>MALKFRESPEIHGTPRFTPPTKLPLSDVGLFTNLARLPTQPCTGNHPSNPRQVKACFGPAFCFMHGDNNNPQAAWAFITAGEARMLTLARRNVWTEECLEELIARDIEAHMERVELTDDDEAKDAADAE</sequence>
<evidence type="ECO:0000313" key="1">
    <source>
        <dbReference type="EMBL" id="KAE8953084.1"/>
    </source>
</evidence>
<dbReference type="OrthoDB" id="102172at2759"/>
<name>A0A6A3G3H4_9STRA</name>
<dbReference type="AlphaFoldDB" id="A0A6A3G3H4"/>
<dbReference type="Proteomes" id="UP000435112">
    <property type="component" value="Unassembled WGS sequence"/>
</dbReference>
<protein>
    <submittedName>
        <fullName evidence="1">Uncharacterized protein</fullName>
    </submittedName>
</protein>
<dbReference type="Proteomes" id="UP000429607">
    <property type="component" value="Unassembled WGS sequence"/>
</dbReference>
<comment type="caution">
    <text evidence="1">The sequence shown here is derived from an EMBL/GenBank/DDBJ whole genome shotgun (WGS) entry which is preliminary data.</text>
</comment>
<dbReference type="EMBL" id="QXFU01010908">
    <property type="protein sequence ID" value="KAE8953084.1"/>
    <property type="molecule type" value="Genomic_DNA"/>
</dbReference>
<reference evidence="3 4" key="1">
    <citation type="submission" date="2018-09" db="EMBL/GenBank/DDBJ databases">
        <title>Genomic investigation of the strawberry pathogen Phytophthora fragariae indicates pathogenicity is determined by transcriptional variation in three key races.</title>
        <authorList>
            <person name="Adams T.M."/>
            <person name="Armitage A.D."/>
            <person name="Sobczyk M.K."/>
            <person name="Bates H.J."/>
            <person name="Dunwell J.M."/>
            <person name="Nellist C.F."/>
            <person name="Harrison R.J."/>
        </authorList>
    </citation>
    <scope>NUCLEOTIDE SEQUENCE [LARGE SCALE GENOMIC DNA]</scope>
    <source>
        <strain evidence="2 3">SCRP249</strain>
        <strain evidence="1 4">SCRP324</strain>
    </source>
</reference>
<evidence type="ECO:0000313" key="3">
    <source>
        <dbReference type="Proteomes" id="UP000429607"/>
    </source>
</evidence>
<evidence type="ECO:0000313" key="2">
    <source>
        <dbReference type="EMBL" id="KAE8953528.1"/>
    </source>
</evidence>